<keyword evidence="7" id="KW-1185">Reference proteome</keyword>
<evidence type="ECO:0000259" key="5">
    <source>
        <dbReference type="PROSITE" id="PS50931"/>
    </source>
</evidence>
<evidence type="ECO:0000256" key="1">
    <source>
        <dbReference type="ARBA" id="ARBA00009437"/>
    </source>
</evidence>
<organism evidence="6 7">
    <name type="scientific">Acidocella aquatica</name>
    <dbReference type="NCBI Taxonomy" id="1922313"/>
    <lineage>
        <taxon>Bacteria</taxon>
        <taxon>Pseudomonadati</taxon>
        <taxon>Pseudomonadota</taxon>
        <taxon>Alphaproteobacteria</taxon>
        <taxon>Acetobacterales</taxon>
        <taxon>Acidocellaceae</taxon>
        <taxon>Acidocella</taxon>
    </lineage>
</organism>
<dbReference type="Proteomes" id="UP001156641">
    <property type="component" value="Unassembled WGS sequence"/>
</dbReference>
<dbReference type="InterPro" id="IPR036390">
    <property type="entry name" value="WH_DNA-bd_sf"/>
</dbReference>
<gene>
    <name evidence="6" type="ORF">GCM10010909_32330</name>
</gene>
<dbReference type="PRINTS" id="PR00039">
    <property type="entry name" value="HTHLYSR"/>
</dbReference>
<dbReference type="PANTHER" id="PTHR30537:SF1">
    <property type="entry name" value="HTH-TYPE TRANSCRIPTIONAL REGULATOR PGRR"/>
    <property type="match status" value="1"/>
</dbReference>
<accession>A0ABQ6A9X5</accession>
<evidence type="ECO:0000313" key="6">
    <source>
        <dbReference type="EMBL" id="GLR68552.1"/>
    </source>
</evidence>
<comment type="caution">
    <text evidence="6">The sequence shown here is derived from an EMBL/GenBank/DDBJ whole genome shotgun (WGS) entry which is preliminary data.</text>
</comment>
<dbReference type="PANTHER" id="PTHR30537">
    <property type="entry name" value="HTH-TYPE TRANSCRIPTIONAL REGULATOR"/>
    <property type="match status" value="1"/>
</dbReference>
<dbReference type="CDD" id="cd08474">
    <property type="entry name" value="PBP2_CrgA_like_5"/>
    <property type="match status" value="1"/>
</dbReference>
<dbReference type="InterPro" id="IPR058163">
    <property type="entry name" value="LysR-type_TF_proteobact-type"/>
</dbReference>
<evidence type="ECO:0000256" key="3">
    <source>
        <dbReference type="ARBA" id="ARBA00023125"/>
    </source>
</evidence>
<dbReference type="Pfam" id="PF03466">
    <property type="entry name" value="LysR_substrate"/>
    <property type="match status" value="1"/>
</dbReference>
<comment type="similarity">
    <text evidence="1">Belongs to the LysR transcriptional regulatory family.</text>
</comment>
<keyword evidence="4" id="KW-0804">Transcription</keyword>
<reference evidence="7" key="1">
    <citation type="journal article" date="2019" name="Int. J. Syst. Evol. Microbiol.">
        <title>The Global Catalogue of Microorganisms (GCM) 10K type strain sequencing project: providing services to taxonomists for standard genome sequencing and annotation.</title>
        <authorList>
            <consortium name="The Broad Institute Genomics Platform"/>
            <consortium name="The Broad Institute Genome Sequencing Center for Infectious Disease"/>
            <person name="Wu L."/>
            <person name="Ma J."/>
        </authorList>
    </citation>
    <scope>NUCLEOTIDE SEQUENCE [LARGE SCALE GENOMIC DNA]</scope>
    <source>
        <strain evidence="7">NBRC 112502</strain>
    </source>
</reference>
<dbReference type="SUPFAM" id="SSF46785">
    <property type="entry name" value="Winged helix' DNA-binding domain"/>
    <property type="match status" value="1"/>
</dbReference>
<dbReference type="SUPFAM" id="SSF53850">
    <property type="entry name" value="Periplasmic binding protein-like II"/>
    <property type="match status" value="1"/>
</dbReference>
<proteinExistence type="inferred from homology"/>
<evidence type="ECO:0000256" key="2">
    <source>
        <dbReference type="ARBA" id="ARBA00023015"/>
    </source>
</evidence>
<protein>
    <submittedName>
        <fullName evidence="6">Transcriptional regulator</fullName>
    </submittedName>
</protein>
<dbReference type="Gene3D" id="1.10.10.10">
    <property type="entry name" value="Winged helix-like DNA-binding domain superfamily/Winged helix DNA-binding domain"/>
    <property type="match status" value="1"/>
</dbReference>
<dbReference type="InterPro" id="IPR036388">
    <property type="entry name" value="WH-like_DNA-bd_sf"/>
</dbReference>
<keyword evidence="2" id="KW-0805">Transcription regulation</keyword>
<dbReference type="EMBL" id="BSOS01000090">
    <property type="protein sequence ID" value="GLR68552.1"/>
    <property type="molecule type" value="Genomic_DNA"/>
</dbReference>
<dbReference type="RefSeq" id="WP_284259397.1">
    <property type="nucleotide sequence ID" value="NZ_BSOS01000090.1"/>
</dbReference>
<evidence type="ECO:0000313" key="7">
    <source>
        <dbReference type="Proteomes" id="UP001156641"/>
    </source>
</evidence>
<feature type="domain" description="HTH lysR-type" evidence="5">
    <location>
        <begin position="4"/>
        <end position="61"/>
    </location>
</feature>
<dbReference type="InterPro" id="IPR000847">
    <property type="entry name" value="LysR_HTH_N"/>
</dbReference>
<dbReference type="InterPro" id="IPR005119">
    <property type="entry name" value="LysR_subst-bd"/>
</dbReference>
<sequence length="297" mass="32872">MRRDTLADLAVFLSVAEERSFTRAAAALGTSQSAISQIVRRLEAAMGVKLLTRTTRAVALTVAGEQLASTLRPAFDDIDARLSALTALAEKPSGELRITTHKHAAQTVLWPVLKRMMQDYPDISVELSLDGRLIDIVAERFDAGVRLGEQVAKDMIAVRIGPDLRMAVVAAPAYLERFGSPATPHELTRHRCINLRLPTAGGLYAWEFEKNGRAVNVRVDGPLIVNDVEMMLQAAQDGLALAYVLEDQAMPHLVSGRLVRVLEDWCPYFPGYHLYYPDRRQLPAAFTLLVNALRYKP</sequence>
<name>A0ABQ6A9X5_9PROT</name>
<dbReference type="Gene3D" id="3.40.190.290">
    <property type="match status" value="1"/>
</dbReference>
<keyword evidence="3" id="KW-0238">DNA-binding</keyword>
<dbReference type="PROSITE" id="PS50931">
    <property type="entry name" value="HTH_LYSR"/>
    <property type="match status" value="1"/>
</dbReference>
<evidence type="ECO:0000256" key="4">
    <source>
        <dbReference type="ARBA" id="ARBA00023163"/>
    </source>
</evidence>
<dbReference type="Pfam" id="PF00126">
    <property type="entry name" value="HTH_1"/>
    <property type="match status" value="1"/>
</dbReference>